<protein>
    <recommendedName>
        <fullName evidence="4">Lipopolysaccharide export system protein LptA</fullName>
    </recommendedName>
</protein>
<dbReference type="GO" id="GO:0030288">
    <property type="term" value="C:outer membrane-bounded periplasmic space"/>
    <property type="evidence" value="ECO:0007669"/>
    <property type="project" value="TreeGrafter"/>
</dbReference>
<dbReference type="InterPro" id="IPR005653">
    <property type="entry name" value="OstA-like_N"/>
</dbReference>
<dbReference type="PANTHER" id="PTHR36504:SF1">
    <property type="entry name" value="LIPOPOLYSACCHARIDE EXPORT SYSTEM PROTEIN LPTA"/>
    <property type="match status" value="1"/>
</dbReference>
<dbReference type="Pfam" id="PF03968">
    <property type="entry name" value="LptD_N"/>
    <property type="match status" value="1"/>
</dbReference>
<dbReference type="GO" id="GO:0009279">
    <property type="term" value="C:cell outer membrane"/>
    <property type="evidence" value="ECO:0007669"/>
    <property type="project" value="TreeGrafter"/>
</dbReference>
<dbReference type="Proteomes" id="UP000317763">
    <property type="component" value="Unassembled WGS sequence"/>
</dbReference>
<dbReference type="AlphaFoldDB" id="A0A554X7D9"/>
<dbReference type="InterPro" id="IPR052037">
    <property type="entry name" value="LPS_export_LptA"/>
</dbReference>
<dbReference type="NCBIfam" id="TIGR03002">
    <property type="entry name" value="outer_YhbN_LptA"/>
    <property type="match status" value="1"/>
</dbReference>
<comment type="caution">
    <text evidence="7">The sequence shown here is derived from an EMBL/GenBank/DDBJ whole genome shotgun (WGS) entry which is preliminary data.</text>
</comment>
<dbReference type="GO" id="GO:0017089">
    <property type="term" value="F:glycolipid transfer activity"/>
    <property type="evidence" value="ECO:0007669"/>
    <property type="project" value="TreeGrafter"/>
</dbReference>
<evidence type="ECO:0000259" key="6">
    <source>
        <dbReference type="Pfam" id="PF03968"/>
    </source>
</evidence>
<keyword evidence="1 4" id="KW-0813">Transport</keyword>
<dbReference type="RefSeq" id="WP_058615842.1">
    <property type="nucleotide sequence ID" value="NZ_CP083911.1"/>
</dbReference>
<dbReference type="GO" id="GO:0001530">
    <property type="term" value="F:lipopolysaccharide binding"/>
    <property type="evidence" value="ECO:0007669"/>
    <property type="project" value="InterPro"/>
</dbReference>
<organism evidence="7 8">
    <name type="scientific">Tepidimonas taiwanensis</name>
    <dbReference type="NCBI Taxonomy" id="307486"/>
    <lineage>
        <taxon>Bacteria</taxon>
        <taxon>Pseudomonadati</taxon>
        <taxon>Pseudomonadota</taxon>
        <taxon>Betaproteobacteria</taxon>
        <taxon>Burkholderiales</taxon>
        <taxon>Tepidimonas</taxon>
    </lineage>
</organism>
<reference evidence="7 8" key="1">
    <citation type="submission" date="2019-07" db="EMBL/GenBank/DDBJ databases">
        <title>Tepidimonas taiwanensis I1-1 draft genome.</title>
        <authorList>
            <person name="Da Costa M.S."/>
            <person name="Froufe H.J.C."/>
            <person name="Egas C."/>
            <person name="Albuquerque L."/>
        </authorList>
    </citation>
    <scope>NUCLEOTIDE SEQUENCE [LARGE SCALE GENOMIC DNA]</scope>
    <source>
        <strain evidence="7 8">I1-1</strain>
    </source>
</reference>
<evidence type="ECO:0000256" key="5">
    <source>
        <dbReference type="SAM" id="MobiDB-lite"/>
    </source>
</evidence>
<gene>
    <name evidence="4 7" type="primary">lptA</name>
    <name evidence="7" type="ORF">Ttaiw_01387</name>
</gene>
<comment type="similarity">
    <text evidence="4">Belongs to the LptA family.</text>
</comment>
<evidence type="ECO:0000256" key="3">
    <source>
        <dbReference type="ARBA" id="ARBA00022764"/>
    </source>
</evidence>
<evidence type="ECO:0000256" key="4">
    <source>
        <dbReference type="HAMAP-Rule" id="MF_01914"/>
    </source>
</evidence>
<accession>A0A554X7D9</accession>
<dbReference type="GO" id="GO:0015920">
    <property type="term" value="P:lipopolysaccharide transport"/>
    <property type="evidence" value="ECO:0007669"/>
    <property type="project" value="UniProtKB-UniRule"/>
</dbReference>
<dbReference type="GO" id="GO:0043165">
    <property type="term" value="P:Gram-negative-bacterium-type cell outer membrane assembly"/>
    <property type="evidence" value="ECO:0007669"/>
    <property type="project" value="UniProtKB-UniRule"/>
</dbReference>
<sequence length="214" mass="23277" precursor="true">MPADRSPSWRRALAVVAALAAAGAVVSAHAERADRDAPMQVEADALRYDDAQRTSVFTGRVLITKGTIRIRAQRVEVRQDEEGYQFGVATGSATERAFYRQKREGLDEYIEGEAERIEYDGRADRVTLRGQAELRRYRGTALADRTVGAVIVYDNRDDTFSVDGARGQPGAEGGTGRVRATLTPRGADPAATQPSPANVPPPALAPSERLERRP</sequence>
<name>A0A554X7D9_9BURK</name>
<evidence type="ECO:0000313" key="8">
    <source>
        <dbReference type="Proteomes" id="UP000317763"/>
    </source>
</evidence>
<dbReference type="InterPro" id="IPR014340">
    <property type="entry name" value="LptA"/>
</dbReference>
<keyword evidence="2 4" id="KW-0732">Signal</keyword>
<evidence type="ECO:0000313" key="7">
    <source>
        <dbReference type="EMBL" id="TSE31676.1"/>
    </source>
</evidence>
<comment type="subunit">
    <text evidence="4">Component of the lipopolysaccharide transport and assembly complex.</text>
</comment>
<dbReference type="PANTHER" id="PTHR36504">
    <property type="entry name" value="LIPOPOLYSACCHARIDE EXPORT SYSTEM PROTEIN LPTA"/>
    <property type="match status" value="1"/>
</dbReference>
<proteinExistence type="inferred from homology"/>
<dbReference type="EMBL" id="VJOM01000013">
    <property type="protein sequence ID" value="TSE31676.1"/>
    <property type="molecule type" value="Genomic_DNA"/>
</dbReference>
<feature type="region of interest" description="Disordered" evidence="5">
    <location>
        <begin position="162"/>
        <end position="214"/>
    </location>
</feature>
<comment type="function">
    <text evidence="4">Involved in the assembly of lipopolysaccharide (LPS). Required for the translocation of LPS from the inner membrane to the outer membrane.</text>
</comment>
<feature type="domain" description="Organic solvent tolerance-like N-terminal" evidence="6">
    <location>
        <begin position="40"/>
        <end position="156"/>
    </location>
</feature>
<dbReference type="Gene3D" id="2.60.450.10">
    <property type="entry name" value="Lipopolysaccharide (LPS) transport protein A like domain"/>
    <property type="match status" value="1"/>
</dbReference>
<dbReference type="HAMAP" id="MF_01914">
    <property type="entry name" value="LPS_assembly_LptA"/>
    <property type="match status" value="1"/>
</dbReference>
<keyword evidence="8" id="KW-1185">Reference proteome</keyword>
<evidence type="ECO:0000256" key="2">
    <source>
        <dbReference type="ARBA" id="ARBA00022729"/>
    </source>
</evidence>
<feature type="chain" id="PRO_5022275295" description="Lipopolysaccharide export system protein LptA" evidence="4">
    <location>
        <begin position="31"/>
        <end position="214"/>
    </location>
</feature>
<comment type="subcellular location">
    <subcellularLocation>
        <location evidence="4">Periplasm</location>
    </subcellularLocation>
</comment>
<keyword evidence="3 4" id="KW-0574">Periplasm</keyword>
<dbReference type="STRING" id="307486.GCA_000807215_01019"/>
<evidence type="ECO:0000256" key="1">
    <source>
        <dbReference type="ARBA" id="ARBA00022448"/>
    </source>
</evidence>
<feature type="signal peptide" evidence="4">
    <location>
        <begin position="1"/>
        <end position="30"/>
    </location>
</feature>
<dbReference type="OrthoDB" id="5294855at2"/>